<proteinExistence type="predicted"/>
<dbReference type="EMBL" id="AM114193">
    <property type="protein sequence ID" value="CAJ35580.1"/>
    <property type="molecule type" value="Genomic_DNA"/>
</dbReference>
<organism evidence="1 2">
    <name type="scientific">Methanocella arvoryzae (strain DSM 22066 / NBRC 105507 / MRE50)</name>
    <dbReference type="NCBI Taxonomy" id="351160"/>
    <lineage>
        <taxon>Archaea</taxon>
        <taxon>Methanobacteriati</taxon>
        <taxon>Methanobacteriota</taxon>
        <taxon>Stenosarchaea group</taxon>
        <taxon>Methanomicrobia</taxon>
        <taxon>Methanocellales</taxon>
        <taxon>Methanocellaceae</taxon>
        <taxon>Methanocella</taxon>
    </lineage>
</organism>
<evidence type="ECO:0000313" key="2">
    <source>
        <dbReference type="Proteomes" id="UP000000663"/>
    </source>
</evidence>
<protein>
    <submittedName>
        <fullName evidence="1">Uncharacterized protein</fullName>
    </submittedName>
</protein>
<reference evidence="1 2" key="1">
    <citation type="journal article" date="2006" name="Science">
        <title>Genome of rice cluster I archaea -- the key methane producers in the rice rhizosphere.</title>
        <authorList>
            <person name="Erkel C."/>
            <person name="Kube M."/>
            <person name="Reinhardt R."/>
            <person name="Liesack W."/>
        </authorList>
    </citation>
    <scope>NUCLEOTIDE SEQUENCE [LARGE SCALE GENOMIC DNA]</scope>
    <source>
        <strain evidence="2">DSM 22066 / NBRC 105507 / MRE50</strain>
    </source>
</reference>
<evidence type="ECO:0000313" key="1">
    <source>
        <dbReference type="EMBL" id="CAJ35580.1"/>
    </source>
</evidence>
<dbReference type="Proteomes" id="UP000000663">
    <property type="component" value="Chromosome"/>
</dbReference>
<dbReference type="STRING" id="351160.RCIX73"/>
<dbReference type="RefSeq" id="WP_012036914.1">
    <property type="nucleotide sequence ID" value="NC_009464.1"/>
</dbReference>
<dbReference type="GeneID" id="5144061"/>
<dbReference type="KEGG" id="rci:RCIX73"/>
<accession>Q0W7R3</accession>
<dbReference type="AlphaFoldDB" id="Q0W7R3"/>
<sequence length="70" mass="7909">MNGTISIIKNIIEVIARIARRAVDKTDCGYTGLQEKGEKQDLLRQLGQVFAGICDLSRPPRRGIYKENYN</sequence>
<gene>
    <name evidence="1" type="ORF">RCIX73</name>
</gene>
<keyword evidence="2" id="KW-1185">Reference proteome</keyword>
<name>Q0W7R3_METAR</name>